<keyword evidence="4 5" id="KW-0274">FAD</keyword>
<dbReference type="STRING" id="155974.SAMN04487818_10488"/>
<evidence type="ECO:0000256" key="1">
    <source>
        <dbReference type="ARBA" id="ARBA00001974"/>
    </source>
</evidence>
<dbReference type="EMBL" id="FOGI01000004">
    <property type="protein sequence ID" value="SER55578.1"/>
    <property type="molecule type" value="Genomic_DNA"/>
</dbReference>
<dbReference type="PIRSF" id="PIRSF000137">
    <property type="entry name" value="Alcohol_oxidase"/>
    <property type="match status" value="1"/>
</dbReference>
<sequence length="501" mass="53493">MTHDVIVVGAGAAGCVVASRLSEDPTRSVLLLEAGPHYRTESQWPADLLDGFGFPRSHDWGFASAPLEHGGHTFPIPRGKVVGGSTAVNFCVALRSRPTDHRAWAAMGLPGWAWDEVLPVYQALESDHDTEPRALPGRTPVRRYAREELTDSQERFLTACEKAGFALVDDHNAADSLGAGMTPLNQVGGRRYNSALVYLEHAAERPNLTVRPDTDVDTVLIRDGRAVGVRLVSGEEIEARQVVLSAGAYGSPAILLRSGVGPAEHLREVGVDLVADVPGVGSNLLEHPSTPAVFATAEEHNERRPAPLRTMLSIKTSQDEPDVDIHIHAMATMPTRSPAGHPTGFDLLMTSALVAPHSTGSVRLRSRDAAELPVVDTGIYRDPRDAVRVAEGLRVIRRLAEQSPLASLLVAERLPGASVADADLVDAVHATVGTYNHPVGTARMGQAGDPGAVLDETCRVRAVDDLLVIDASAFPVSPRATTTLPVLMLAERAVALNWPNP</sequence>
<evidence type="ECO:0000259" key="6">
    <source>
        <dbReference type="PROSITE" id="PS00624"/>
    </source>
</evidence>
<feature type="binding site" evidence="5">
    <location>
        <position position="435"/>
    </location>
    <ligand>
        <name>substrate</name>
    </ligand>
</feature>
<evidence type="ECO:0000256" key="4">
    <source>
        <dbReference type="ARBA" id="ARBA00022827"/>
    </source>
</evidence>
<dbReference type="SUPFAM" id="SSF54373">
    <property type="entry name" value="FAD-linked reductases, C-terminal domain"/>
    <property type="match status" value="1"/>
</dbReference>
<dbReference type="RefSeq" id="WP_092776398.1">
    <property type="nucleotide sequence ID" value="NZ_FOGI01000004.1"/>
</dbReference>
<dbReference type="SUPFAM" id="SSF51905">
    <property type="entry name" value="FAD/NAD(P)-binding domain"/>
    <property type="match status" value="1"/>
</dbReference>
<comment type="cofactor">
    <cofactor evidence="1 5">
        <name>FAD</name>
        <dbReference type="ChEBI" id="CHEBI:57692"/>
    </cofactor>
</comment>
<dbReference type="InterPro" id="IPR036188">
    <property type="entry name" value="FAD/NAD-bd_sf"/>
</dbReference>
<evidence type="ECO:0000256" key="3">
    <source>
        <dbReference type="ARBA" id="ARBA00022630"/>
    </source>
</evidence>
<organism evidence="7 8">
    <name type="scientific">Actinokineospora terrae</name>
    <dbReference type="NCBI Taxonomy" id="155974"/>
    <lineage>
        <taxon>Bacteria</taxon>
        <taxon>Bacillati</taxon>
        <taxon>Actinomycetota</taxon>
        <taxon>Actinomycetes</taxon>
        <taxon>Pseudonocardiales</taxon>
        <taxon>Pseudonocardiaceae</taxon>
        <taxon>Actinokineospora</taxon>
    </lineage>
</organism>
<evidence type="ECO:0000256" key="2">
    <source>
        <dbReference type="ARBA" id="ARBA00010790"/>
    </source>
</evidence>
<evidence type="ECO:0000313" key="8">
    <source>
        <dbReference type="Proteomes" id="UP000199051"/>
    </source>
</evidence>
<dbReference type="PANTHER" id="PTHR11552">
    <property type="entry name" value="GLUCOSE-METHANOL-CHOLINE GMC OXIDOREDUCTASE"/>
    <property type="match status" value="1"/>
</dbReference>
<dbReference type="InterPro" id="IPR012132">
    <property type="entry name" value="GMC_OxRdtase"/>
</dbReference>
<dbReference type="Proteomes" id="UP000199051">
    <property type="component" value="Unassembled WGS sequence"/>
</dbReference>
<dbReference type="Pfam" id="PF00732">
    <property type="entry name" value="GMC_oxred_N"/>
    <property type="match status" value="1"/>
</dbReference>
<comment type="similarity">
    <text evidence="2">Belongs to the GMC oxidoreductase family.</text>
</comment>
<name>A0A1H9Q581_9PSEU</name>
<feature type="binding site" evidence="5">
    <location>
        <position position="81"/>
    </location>
    <ligand>
        <name>FAD</name>
        <dbReference type="ChEBI" id="CHEBI:57692"/>
    </ligand>
</feature>
<evidence type="ECO:0000256" key="5">
    <source>
        <dbReference type="PIRSR" id="PIRSR000137-2"/>
    </source>
</evidence>
<dbReference type="GO" id="GO:0050660">
    <property type="term" value="F:flavin adenine dinucleotide binding"/>
    <property type="evidence" value="ECO:0007669"/>
    <property type="project" value="InterPro"/>
</dbReference>
<keyword evidence="3" id="KW-0285">Flavoprotein</keyword>
<accession>A0A1H9Q581</accession>
<protein>
    <submittedName>
        <fullName evidence="7">Choline dehydrogenase</fullName>
    </submittedName>
</protein>
<dbReference type="AlphaFoldDB" id="A0A1H9Q581"/>
<dbReference type="PROSITE" id="PS00624">
    <property type="entry name" value="GMC_OXRED_2"/>
    <property type="match status" value="1"/>
</dbReference>
<dbReference type="PANTHER" id="PTHR11552:SF147">
    <property type="entry name" value="CHOLINE DEHYDROGENASE, MITOCHONDRIAL"/>
    <property type="match status" value="1"/>
</dbReference>
<gene>
    <name evidence="7" type="ORF">SAMN04487818_10488</name>
</gene>
<dbReference type="InterPro" id="IPR000172">
    <property type="entry name" value="GMC_OxRdtase_N"/>
</dbReference>
<reference evidence="8" key="1">
    <citation type="submission" date="2016-10" db="EMBL/GenBank/DDBJ databases">
        <authorList>
            <person name="Varghese N."/>
            <person name="Submissions S."/>
        </authorList>
    </citation>
    <scope>NUCLEOTIDE SEQUENCE [LARGE SCALE GENOMIC DNA]</scope>
    <source>
        <strain evidence="8">DSM 44260</strain>
    </source>
</reference>
<feature type="binding site" evidence="5">
    <location>
        <position position="216"/>
    </location>
    <ligand>
        <name>FAD</name>
        <dbReference type="ChEBI" id="CHEBI:57692"/>
    </ligand>
</feature>
<dbReference type="Pfam" id="PF05199">
    <property type="entry name" value="GMC_oxred_C"/>
    <property type="match status" value="1"/>
</dbReference>
<feature type="binding site" evidence="5">
    <location>
        <begin position="89"/>
        <end position="92"/>
    </location>
    <ligand>
        <name>FAD</name>
        <dbReference type="ChEBI" id="CHEBI:57692"/>
    </ligand>
</feature>
<dbReference type="Gene3D" id="3.50.50.60">
    <property type="entry name" value="FAD/NAD(P)-binding domain"/>
    <property type="match status" value="1"/>
</dbReference>
<dbReference type="GO" id="GO:0016614">
    <property type="term" value="F:oxidoreductase activity, acting on CH-OH group of donors"/>
    <property type="evidence" value="ECO:0007669"/>
    <property type="project" value="InterPro"/>
</dbReference>
<proteinExistence type="inferred from homology"/>
<evidence type="ECO:0000313" key="7">
    <source>
        <dbReference type="EMBL" id="SER55578.1"/>
    </source>
</evidence>
<dbReference type="Gene3D" id="3.30.410.40">
    <property type="match status" value="1"/>
</dbReference>
<keyword evidence="8" id="KW-1185">Reference proteome</keyword>
<feature type="domain" description="Glucose-methanol-choline oxidoreductase N-terminal" evidence="6">
    <location>
        <begin position="247"/>
        <end position="261"/>
    </location>
</feature>
<dbReference type="InterPro" id="IPR007867">
    <property type="entry name" value="GMC_OxRtase_C"/>
</dbReference>